<dbReference type="eggNOG" id="COG0457">
    <property type="taxonomic scope" value="Bacteria"/>
</dbReference>
<feature type="repeat" description="TPR" evidence="1">
    <location>
        <begin position="321"/>
        <end position="354"/>
    </location>
</feature>
<keyword evidence="6" id="KW-1185">Reference proteome</keyword>
<organism evidence="5 6">
    <name type="scientific">Aquimarina atlantica</name>
    <dbReference type="NCBI Taxonomy" id="1317122"/>
    <lineage>
        <taxon>Bacteria</taxon>
        <taxon>Pseudomonadati</taxon>
        <taxon>Bacteroidota</taxon>
        <taxon>Flavobacteriia</taxon>
        <taxon>Flavobacteriales</taxon>
        <taxon>Flavobacteriaceae</taxon>
        <taxon>Aquimarina</taxon>
    </lineage>
</organism>
<dbReference type="Pfam" id="PF13424">
    <property type="entry name" value="TPR_12"/>
    <property type="match status" value="3"/>
</dbReference>
<evidence type="ECO:0000256" key="3">
    <source>
        <dbReference type="SAM" id="SignalP"/>
    </source>
</evidence>
<dbReference type="Proteomes" id="UP000023541">
    <property type="component" value="Unassembled WGS sequence"/>
</dbReference>
<dbReference type="AlphaFoldDB" id="A0A023C138"/>
<dbReference type="eggNOG" id="COG2972">
    <property type="taxonomic scope" value="Bacteria"/>
</dbReference>
<accession>A0A023C138</accession>
<protein>
    <recommendedName>
        <fullName evidence="4">Signal transduction histidine kinase internal region domain-containing protein</fullName>
    </recommendedName>
</protein>
<evidence type="ECO:0000259" key="4">
    <source>
        <dbReference type="Pfam" id="PF06580"/>
    </source>
</evidence>
<dbReference type="PROSITE" id="PS50005">
    <property type="entry name" value="TPR"/>
    <property type="match status" value="4"/>
</dbReference>
<name>A0A023C138_9FLAO</name>
<reference evidence="5 6" key="1">
    <citation type="submission" date="2014-04" db="EMBL/GenBank/DDBJ databases">
        <title>Aquimarina sp. 22II-S11-z7 Genome Sequencing.</title>
        <authorList>
            <person name="Lai Q."/>
        </authorList>
    </citation>
    <scope>NUCLEOTIDE SEQUENCE [LARGE SCALE GENOMIC DNA]</scope>
    <source>
        <strain evidence="5 6">22II-S11-z7</strain>
    </source>
</reference>
<evidence type="ECO:0000313" key="5">
    <source>
        <dbReference type="EMBL" id="EZH75924.1"/>
    </source>
</evidence>
<feature type="domain" description="Signal transduction histidine kinase internal region" evidence="4">
    <location>
        <begin position="516"/>
        <end position="592"/>
    </location>
</feature>
<dbReference type="STRING" id="1317122.ATO12_03785"/>
<gene>
    <name evidence="5" type="ORF">ATO12_03785</name>
</gene>
<dbReference type="InterPro" id="IPR010559">
    <property type="entry name" value="Sig_transdc_His_kin_internal"/>
</dbReference>
<dbReference type="GO" id="GO:0000155">
    <property type="term" value="F:phosphorelay sensor kinase activity"/>
    <property type="evidence" value="ECO:0007669"/>
    <property type="project" value="InterPro"/>
</dbReference>
<keyword evidence="3" id="KW-0732">Signal</keyword>
<keyword evidence="2" id="KW-0472">Membrane</keyword>
<dbReference type="OrthoDB" id="6190788at2"/>
<proteinExistence type="predicted"/>
<dbReference type="SUPFAM" id="SSF48452">
    <property type="entry name" value="TPR-like"/>
    <property type="match status" value="3"/>
</dbReference>
<dbReference type="SMART" id="SM00028">
    <property type="entry name" value="TPR"/>
    <property type="match status" value="8"/>
</dbReference>
<dbReference type="InterPro" id="IPR036890">
    <property type="entry name" value="HATPase_C_sf"/>
</dbReference>
<dbReference type="PANTHER" id="PTHR10098">
    <property type="entry name" value="RAPSYN-RELATED"/>
    <property type="match status" value="1"/>
</dbReference>
<dbReference type="InterPro" id="IPR011990">
    <property type="entry name" value="TPR-like_helical_dom_sf"/>
</dbReference>
<comment type="caution">
    <text evidence="5">The sequence shown here is derived from an EMBL/GenBank/DDBJ whole genome shotgun (WGS) entry which is preliminary data.</text>
</comment>
<feature type="repeat" description="TPR" evidence="1">
    <location>
        <begin position="121"/>
        <end position="154"/>
    </location>
</feature>
<keyword evidence="2" id="KW-0812">Transmembrane</keyword>
<dbReference type="SUPFAM" id="SSF55874">
    <property type="entry name" value="ATPase domain of HSP90 chaperone/DNA topoisomerase II/histidine kinase"/>
    <property type="match status" value="1"/>
</dbReference>
<dbReference type="InterPro" id="IPR019734">
    <property type="entry name" value="TPR_rpt"/>
</dbReference>
<dbReference type="Gene3D" id="1.25.40.10">
    <property type="entry name" value="Tetratricopeptide repeat domain"/>
    <property type="match status" value="2"/>
</dbReference>
<feature type="chain" id="PRO_5001516252" description="Signal transduction histidine kinase internal region domain-containing protein" evidence="3">
    <location>
        <begin position="20"/>
        <end position="716"/>
    </location>
</feature>
<feature type="repeat" description="TPR" evidence="1">
    <location>
        <begin position="161"/>
        <end position="194"/>
    </location>
</feature>
<dbReference type="RefSeq" id="WP_034238739.1">
    <property type="nucleotide sequence ID" value="NZ_AQRA01000001.1"/>
</dbReference>
<feature type="repeat" description="TPR" evidence="1">
    <location>
        <begin position="281"/>
        <end position="314"/>
    </location>
</feature>
<feature type="signal peptide" evidence="3">
    <location>
        <begin position="1"/>
        <end position="19"/>
    </location>
</feature>
<dbReference type="GO" id="GO:0016020">
    <property type="term" value="C:membrane"/>
    <property type="evidence" value="ECO:0007669"/>
    <property type="project" value="InterPro"/>
</dbReference>
<dbReference type="EMBL" id="AQRA01000001">
    <property type="protein sequence ID" value="EZH75924.1"/>
    <property type="molecule type" value="Genomic_DNA"/>
</dbReference>
<feature type="transmembrane region" description="Helical" evidence="2">
    <location>
        <begin position="482"/>
        <end position="501"/>
    </location>
</feature>
<keyword evidence="2" id="KW-1133">Transmembrane helix</keyword>
<keyword evidence="1" id="KW-0802">TPR repeat</keyword>
<dbReference type="Pfam" id="PF13181">
    <property type="entry name" value="TPR_8"/>
    <property type="match status" value="1"/>
</dbReference>
<evidence type="ECO:0000256" key="1">
    <source>
        <dbReference type="PROSITE-ProRule" id="PRU00339"/>
    </source>
</evidence>
<dbReference type="Gene3D" id="3.30.565.10">
    <property type="entry name" value="Histidine kinase-like ATPase, C-terminal domain"/>
    <property type="match status" value="1"/>
</dbReference>
<sequence length="716" mass="82175">MKKNTLTIFSFLIVFNVFAQNQTKVDSLLQALETNISEKEKVDTYNLLARQYSDSDSVQTSFYANQAIKIAKKIDYNKGIIRSYDEIAWISMLLGNSEKAIDLHQKSIAIAKKIKYPEGEAGAYNGLGTVNNYLGNSTKALEYYFKALKIYEGLNEKLRISQSYYNIALTYRNQSDHDKSLEYHLKGLEIDKNLGDSSRISTDHSDIGFVYTEKGNYTKAMEHQLIALKIQERIKNEKLLTYTFHNVAMLYYKQKKYTQALEYSFKSLKIAKKLGWKGHIGNLYNTIATTYKEQDNFDQALEYNLKSLEIQKEIGEKQIIVASYVNIGKIHLLKEEYEKALEYLQKGLLFQQKIEDQSSHAVLLNTIGEVEWKLGNLQKAKDYLIQGVNIAQKINFPTAIRDGSEILSGIQKALGNHKAALASYELYHSTYDSLLGEEKSKQLSLLQVQYETEKKEQEIESLAQQASIQSLELKQANFNKTIFGIVSVVLLLIGLVLYLVNRQKRLALQQRAQDIEQNLLRVQMNPHFIFNAMTSIQDYMNQGDAKQASMYLVKFSKLIRQVLDNSRSEFISLDQEINMLDNYLSIQNLKRDHPFTFKIEVEDGLISEEIAIPPMFAQPFVENAIEHGVTTIKEGATIHIHFSIEGDHLVLKILDNGSGIEEAIKVKRKDHVSHAIKITEERIDLYRKMRKKKIAFDIQDLSQGTQVTFNLPFQYI</sequence>
<evidence type="ECO:0000256" key="2">
    <source>
        <dbReference type="SAM" id="Phobius"/>
    </source>
</evidence>
<evidence type="ECO:0000313" key="6">
    <source>
        <dbReference type="Proteomes" id="UP000023541"/>
    </source>
</evidence>
<dbReference type="Pfam" id="PF06580">
    <property type="entry name" value="His_kinase"/>
    <property type="match status" value="1"/>
</dbReference>